<feature type="compositionally biased region" description="Polar residues" evidence="2">
    <location>
        <begin position="404"/>
        <end position="413"/>
    </location>
</feature>
<evidence type="ECO:0000256" key="2">
    <source>
        <dbReference type="SAM" id="MobiDB-lite"/>
    </source>
</evidence>
<dbReference type="HOGENOM" id="CLU_004531_0_0_1"/>
<dbReference type="EMBL" id="JNVN01004289">
    <property type="protein sequence ID" value="KHJ30417.1"/>
    <property type="molecule type" value="Genomic_DNA"/>
</dbReference>
<organism evidence="3 4">
    <name type="scientific">Uncinula necator</name>
    <name type="common">Grape powdery mildew</name>
    <dbReference type="NCBI Taxonomy" id="52586"/>
    <lineage>
        <taxon>Eukaryota</taxon>
        <taxon>Fungi</taxon>
        <taxon>Dikarya</taxon>
        <taxon>Ascomycota</taxon>
        <taxon>Pezizomycotina</taxon>
        <taxon>Leotiomycetes</taxon>
        <taxon>Erysiphales</taxon>
        <taxon>Erysiphaceae</taxon>
        <taxon>Erysiphe</taxon>
    </lineage>
</organism>
<dbReference type="InterPro" id="IPR015943">
    <property type="entry name" value="WD40/YVTN_repeat-like_dom_sf"/>
</dbReference>
<dbReference type="GO" id="GO:0031931">
    <property type="term" value="C:TORC1 complex"/>
    <property type="evidence" value="ECO:0007669"/>
    <property type="project" value="InterPro"/>
</dbReference>
<protein>
    <submittedName>
        <fullName evidence="3">Putative wd repeat-containing</fullName>
    </submittedName>
</protein>
<dbReference type="SUPFAM" id="SSF50978">
    <property type="entry name" value="WD40 repeat-like"/>
    <property type="match status" value="1"/>
</dbReference>
<evidence type="ECO:0000256" key="1">
    <source>
        <dbReference type="ARBA" id="ARBA00009890"/>
    </source>
</evidence>
<dbReference type="SMART" id="SM00320">
    <property type="entry name" value="WD40"/>
    <property type="match status" value="5"/>
</dbReference>
<evidence type="ECO:0000313" key="3">
    <source>
        <dbReference type="EMBL" id="KHJ30417.1"/>
    </source>
</evidence>
<name>A0A0B1NVP0_UNCNE</name>
<comment type="caution">
    <text evidence="3">The sequence shown here is derived from an EMBL/GenBank/DDBJ whole genome shotgun (WGS) entry which is preliminary data.</text>
</comment>
<dbReference type="Proteomes" id="UP000030854">
    <property type="component" value="Unassembled WGS sequence"/>
</dbReference>
<evidence type="ECO:0000313" key="4">
    <source>
        <dbReference type="Proteomes" id="UP000030854"/>
    </source>
</evidence>
<dbReference type="InterPro" id="IPR037588">
    <property type="entry name" value="MLST8"/>
</dbReference>
<dbReference type="InterPro" id="IPR036322">
    <property type="entry name" value="WD40_repeat_dom_sf"/>
</dbReference>
<feature type="compositionally biased region" description="Polar residues" evidence="2">
    <location>
        <begin position="208"/>
        <end position="235"/>
    </location>
</feature>
<feature type="compositionally biased region" description="Polar residues" evidence="2">
    <location>
        <begin position="384"/>
        <end position="396"/>
    </location>
</feature>
<dbReference type="Gene3D" id="2.130.10.10">
    <property type="entry name" value="YVTN repeat-like/Quinoprotein amine dehydrogenase"/>
    <property type="match status" value="1"/>
</dbReference>
<comment type="similarity">
    <text evidence="1">Belongs to the WD repeat LST8 family.</text>
</comment>
<dbReference type="GO" id="GO:0031929">
    <property type="term" value="P:TOR signaling"/>
    <property type="evidence" value="ECO:0007669"/>
    <property type="project" value="InterPro"/>
</dbReference>
<keyword evidence="4" id="KW-1185">Reference proteome</keyword>
<feature type="region of interest" description="Disordered" evidence="2">
    <location>
        <begin position="384"/>
        <end position="419"/>
    </location>
</feature>
<reference evidence="3 4" key="1">
    <citation type="journal article" date="2014" name="BMC Genomics">
        <title>Adaptive genomic structural variation in the grape powdery mildew pathogen, Erysiphe necator.</title>
        <authorList>
            <person name="Jones L."/>
            <person name="Riaz S."/>
            <person name="Morales-Cruz A."/>
            <person name="Amrine K.C."/>
            <person name="McGuire B."/>
            <person name="Gubler W.D."/>
            <person name="Walker M.A."/>
            <person name="Cantu D."/>
        </authorList>
    </citation>
    <scope>NUCLEOTIDE SEQUENCE [LARGE SCALE GENOMIC DNA]</scope>
    <source>
        <strain evidence="4">c</strain>
    </source>
</reference>
<dbReference type="GO" id="GO:0031932">
    <property type="term" value="C:TORC2 complex"/>
    <property type="evidence" value="ECO:0007669"/>
    <property type="project" value="InterPro"/>
</dbReference>
<dbReference type="PANTHER" id="PTHR19842">
    <property type="entry name" value="G BETA-LIKE PROTEIN GBL"/>
    <property type="match status" value="1"/>
</dbReference>
<proteinExistence type="inferred from homology"/>
<dbReference type="STRING" id="52586.A0A0B1NVP0"/>
<gene>
    <name evidence="3" type="ORF">EV44_g5010</name>
</gene>
<accession>A0A0B1NVP0</accession>
<sequence length="1331" mass="150811">MISFNKLFDRIFSSRKIIENAESNEENNGDLKHRISKFEKLVDLIEEDNDNPTVEHNNYTHGDSPIDTSKSVIPNQYEKKSGEGKKETVKLTDIEPRMSRANFEIPMTPKLIANYGNGCRPAERVEERFPMLDNRKRRITDVIEPFQLIKSKRRRLFEPPITPASQPSSTILKLQSLDSSEHKLPLRSSFKPQSFESLRKNCNAPKFTESSGESSLGQTCRNRNSRISSEGQIQKLSRAPDRTRDRLAQLLKVHVFVHVRKALKPFHAELTKKYCKEIGEDAVRIIIENPDFIKHLKSNGNCILPDYEVILAAQACSYINGRARHILGDEIVNKKILYPTQSNIYPNKFLHNSLQSQSSTSISDSASEHEEIFCRQTEKDARLNSFSPSTSLSTDQTDIETIKKPSNSPSHSSIPLRRTTRLANVSNRVYAKPLTRRTSKQLDQNELFIKNDPGHSKLKNFDSPRPYLRYHYRKKLFGQLKKDETEDEPSLHVPFSQVEMNYIIALVKKQTSIPIPVSNNMLQVLTDMMAGRIYLVSKIANSISYRHDDTAMVKALSHRTRSDIMAFLLDALNNTVSEYESTAKSIETPSMEIDTTRAIFNPLNRLLRHREIDGIYPARIRRGQTSYRQVVSSFLGDCLVPQSEWADSSNDIAAISWISNDAFIVGALTHSDPHNMQYNKPGNLLVGSVSQDTLRSYPHHKIERPIVSEFQNLENSLDSMRATQSPWLYTSVVSSAHSIVSGYSFTSSYDNTVKVWKVFDDGSGMRLCATWAHEARVNFVVTSEHHDRVATASGTNRNAVRVYQFYEHAIEKSPYDEYGGNKSQEQSGEVYTHRPWAYQPATIKWARSSCIENLLLVGYSPRADSGDDSDIPDDKKNTGELCIWDSDDGTRLHVSSGRMQNVFDAVWHPTQPVFAVATSPFGNYDNDRTKTQVRIFALNEHTFISIMTLDCPALDITELTLMPNCAIKLYVTASCTDGCTYVWDVALGEDPIHILRHGASIDNPEPNLPLELADDGVTFSAWGADVSRFYTGATDGKLIAWDIRKSPGNAFVRNVLELSGGISCGAFAKDFQRLLIGDSTGKIHLLGIDDSDISEDERISSNSFKSKNIPQNLGSLPLSIKPPKIVIPHPEPLPPKGYTNRNMEKPCEKVCQELLSEGVLRFYPGKGIFQGPKYQNSNLYRAEAHEHEDIRRPLKPEIMSTQQFLKDDKVTSIQIPTLPRVRRSHLAADHKAHLKNINLDFDLSKLTLKTRQELKRDRAELDWNDAHSFEYELTPRSTIFTKETKSRRDLMGSGLKGKNIRTSHRASVSTDEMDELAIKFMNDICKRSYLL</sequence>
<dbReference type="GO" id="GO:0032956">
    <property type="term" value="P:regulation of actin cytoskeleton organization"/>
    <property type="evidence" value="ECO:0007669"/>
    <property type="project" value="TreeGrafter"/>
</dbReference>
<dbReference type="PANTHER" id="PTHR19842:SF2">
    <property type="entry name" value="WD REPEAT PROTEIN (AFU_ORTHOLOGUE AFUA_5G04300)"/>
    <property type="match status" value="1"/>
</dbReference>
<feature type="region of interest" description="Disordered" evidence="2">
    <location>
        <begin position="206"/>
        <end position="240"/>
    </location>
</feature>
<dbReference type="InterPro" id="IPR001680">
    <property type="entry name" value="WD40_rpt"/>
</dbReference>